<dbReference type="Proteomes" id="UP000594464">
    <property type="component" value="Chromosome"/>
</dbReference>
<organism evidence="8 9">
    <name type="scientific">Candidatus Nitrohelix vancouverensis</name>
    <dbReference type="NCBI Taxonomy" id="2705534"/>
    <lineage>
        <taxon>Bacteria</taxon>
        <taxon>Pseudomonadati</taxon>
        <taxon>Nitrospinota/Tectimicrobiota group</taxon>
        <taxon>Nitrospinota</taxon>
        <taxon>Nitrospinia</taxon>
        <taxon>Nitrospinales</taxon>
        <taxon>Nitrospinaceae</taxon>
        <taxon>Candidatus Nitrohelix</taxon>
    </lineage>
</organism>
<comment type="subcellular location">
    <subcellularLocation>
        <location evidence="1">Cell membrane</location>
        <topology evidence="1">Multi-pass membrane protein</topology>
    </subcellularLocation>
</comment>
<dbReference type="Pfam" id="PF03994">
    <property type="entry name" value="DUF350"/>
    <property type="match status" value="2"/>
</dbReference>
<feature type="transmembrane region" description="Helical" evidence="7">
    <location>
        <begin position="50"/>
        <end position="72"/>
    </location>
</feature>
<evidence type="ECO:0000256" key="3">
    <source>
        <dbReference type="ARBA" id="ARBA00022475"/>
    </source>
</evidence>
<evidence type="ECO:0000256" key="6">
    <source>
        <dbReference type="ARBA" id="ARBA00023136"/>
    </source>
</evidence>
<dbReference type="PANTHER" id="PTHR40043">
    <property type="entry name" value="UPF0719 INNER MEMBRANE PROTEIN YJFL"/>
    <property type="match status" value="1"/>
</dbReference>
<feature type="transmembrane region" description="Helical" evidence="7">
    <location>
        <begin position="119"/>
        <end position="137"/>
    </location>
</feature>
<feature type="transmembrane region" description="Helical" evidence="7">
    <location>
        <begin position="217"/>
        <end position="234"/>
    </location>
</feature>
<evidence type="ECO:0000256" key="1">
    <source>
        <dbReference type="ARBA" id="ARBA00004651"/>
    </source>
</evidence>
<keyword evidence="5 7" id="KW-1133">Transmembrane helix</keyword>
<evidence type="ECO:0000256" key="5">
    <source>
        <dbReference type="ARBA" id="ARBA00022989"/>
    </source>
</evidence>
<evidence type="ECO:0000256" key="4">
    <source>
        <dbReference type="ARBA" id="ARBA00022692"/>
    </source>
</evidence>
<proteinExistence type="inferred from homology"/>
<evidence type="ECO:0000256" key="2">
    <source>
        <dbReference type="ARBA" id="ARBA00005779"/>
    </source>
</evidence>
<feature type="transmembrane region" description="Helical" evidence="7">
    <location>
        <begin position="185"/>
        <end position="205"/>
    </location>
</feature>
<dbReference type="GO" id="GO:0005886">
    <property type="term" value="C:plasma membrane"/>
    <property type="evidence" value="ECO:0007669"/>
    <property type="project" value="UniProtKB-SubCell"/>
</dbReference>
<keyword evidence="6 7" id="KW-0472">Membrane</keyword>
<feature type="transmembrane region" description="Helical" evidence="7">
    <location>
        <begin position="6"/>
        <end position="30"/>
    </location>
</feature>
<sequence>MDLDHLLTSLVYLSACMAVFILGHASFLLLRRDYNIQYELVEQDNPALALTISGFYLGLVVAVGGVVTGPSLGLGEDLIDFCIYGPLAILLLHVSAWVNDTFILTRFKIREEILEDQNCGTGAVEFAVYVASGMNIYGAVYGIGGSIFTTLGFWALGQMTLVGFGLFYPRMVGYDVHDQIEKDNVAVGVAFAGAIIAVGNLLRAASAEDFHSWGENTALFAGYVVVGLLLLPAARKLTDRVLLPGQDLSEELVGQERPNLGAAFLEAGSYIGSSFLVTSCL</sequence>
<protein>
    <submittedName>
        <fullName evidence="8">DUF350 domain-containing protein</fullName>
    </submittedName>
</protein>
<keyword evidence="4 7" id="KW-0812">Transmembrane</keyword>
<dbReference type="EMBL" id="CP048620">
    <property type="protein sequence ID" value="QPJ65125.1"/>
    <property type="molecule type" value="Genomic_DNA"/>
</dbReference>
<dbReference type="AlphaFoldDB" id="A0A7T0C246"/>
<evidence type="ECO:0000313" key="8">
    <source>
        <dbReference type="EMBL" id="QPJ65125.1"/>
    </source>
</evidence>
<evidence type="ECO:0000313" key="9">
    <source>
        <dbReference type="Proteomes" id="UP000594464"/>
    </source>
</evidence>
<gene>
    <name evidence="8" type="ORF">G3M78_06870</name>
</gene>
<dbReference type="InterPro" id="IPR007140">
    <property type="entry name" value="DUF350"/>
</dbReference>
<feature type="transmembrane region" description="Helical" evidence="7">
    <location>
        <begin position="143"/>
        <end position="164"/>
    </location>
</feature>
<dbReference type="KEGG" id="nva:G3M78_06870"/>
<name>A0A7T0C246_9BACT</name>
<keyword evidence="3" id="KW-1003">Cell membrane</keyword>
<comment type="similarity">
    <text evidence="2">Belongs to the UPF0719 family.</text>
</comment>
<feature type="transmembrane region" description="Helical" evidence="7">
    <location>
        <begin position="78"/>
        <end position="98"/>
    </location>
</feature>
<accession>A0A7T0C246</accession>
<dbReference type="PANTHER" id="PTHR40043:SF1">
    <property type="entry name" value="UPF0719 INNER MEMBRANE PROTEIN YJFL"/>
    <property type="match status" value="1"/>
</dbReference>
<evidence type="ECO:0000256" key="7">
    <source>
        <dbReference type="SAM" id="Phobius"/>
    </source>
</evidence>
<reference evidence="9" key="1">
    <citation type="submission" date="2020-02" db="EMBL/GenBank/DDBJ databases">
        <title>Genomic and physiological characterization of two novel Nitrospinaceae genera.</title>
        <authorList>
            <person name="Mueller A.J."/>
            <person name="Jung M.-Y."/>
            <person name="Strachan C.R."/>
            <person name="Herbold C.W."/>
            <person name="Kirkegaard R.H."/>
            <person name="Daims H."/>
        </authorList>
    </citation>
    <scope>NUCLEOTIDE SEQUENCE [LARGE SCALE GENOMIC DNA]</scope>
</reference>